<keyword evidence="3" id="KW-0378">Hydrolase</keyword>
<reference evidence="4" key="1">
    <citation type="submission" date="2017-02" db="EMBL/GenBank/DDBJ databases">
        <authorList>
            <person name="Varghese N."/>
            <person name="Submissions S."/>
        </authorList>
    </citation>
    <scope>NUCLEOTIDE SEQUENCE [LARGE SCALE GENOMIC DNA]</scope>
    <source>
        <strain evidence="4">DSM 24967</strain>
    </source>
</reference>
<keyword evidence="3" id="KW-0255">Endonuclease</keyword>
<feature type="transmembrane region" description="Helical" evidence="1">
    <location>
        <begin position="70"/>
        <end position="90"/>
    </location>
</feature>
<evidence type="ECO:0000259" key="2">
    <source>
        <dbReference type="Pfam" id="PF03372"/>
    </source>
</evidence>
<dbReference type="GO" id="GO:0004527">
    <property type="term" value="F:exonuclease activity"/>
    <property type="evidence" value="ECO:0007669"/>
    <property type="project" value="UniProtKB-KW"/>
</dbReference>
<organism evidence="3 4">
    <name type="scientific">Parabacteroides chartae</name>
    <dbReference type="NCBI Taxonomy" id="1037355"/>
    <lineage>
        <taxon>Bacteria</taxon>
        <taxon>Pseudomonadati</taxon>
        <taxon>Bacteroidota</taxon>
        <taxon>Bacteroidia</taxon>
        <taxon>Bacteroidales</taxon>
        <taxon>Tannerellaceae</taxon>
        <taxon>Parabacteroides</taxon>
    </lineage>
</organism>
<proteinExistence type="predicted"/>
<feature type="transmembrane region" description="Helical" evidence="1">
    <location>
        <begin position="39"/>
        <end position="63"/>
    </location>
</feature>
<evidence type="ECO:0000256" key="1">
    <source>
        <dbReference type="SAM" id="Phobius"/>
    </source>
</evidence>
<evidence type="ECO:0000313" key="4">
    <source>
        <dbReference type="Proteomes" id="UP000190852"/>
    </source>
</evidence>
<keyword evidence="1" id="KW-0812">Transmembrane</keyword>
<evidence type="ECO:0000313" key="3">
    <source>
        <dbReference type="EMBL" id="SKB40312.1"/>
    </source>
</evidence>
<keyword evidence="4" id="KW-1185">Reference proteome</keyword>
<dbReference type="GO" id="GO:0016020">
    <property type="term" value="C:membrane"/>
    <property type="evidence" value="ECO:0007669"/>
    <property type="project" value="GOC"/>
</dbReference>
<dbReference type="PANTHER" id="PTHR14859:SF15">
    <property type="entry name" value="ENDONUCLEASE_EXONUCLEASE_PHOSPHATASE DOMAIN-CONTAINING PROTEIN"/>
    <property type="match status" value="1"/>
</dbReference>
<dbReference type="GO" id="GO:0006506">
    <property type="term" value="P:GPI anchor biosynthetic process"/>
    <property type="evidence" value="ECO:0007669"/>
    <property type="project" value="TreeGrafter"/>
</dbReference>
<name>A0A1T5AZA2_9BACT</name>
<keyword evidence="3" id="KW-0269">Exonuclease</keyword>
<dbReference type="Pfam" id="PF03372">
    <property type="entry name" value="Exo_endo_phos"/>
    <property type="match status" value="1"/>
</dbReference>
<dbReference type="SUPFAM" id="SSF56219">
    <property type="entry name" value="DNase I-like"/>
    <property type="match status" value="1"/>
</dbReference>
<dbReference type="Gene3D" id="3.60.10.10">
    <property type="entry name" value="Endonuclease/exonuclease/phosphatase"/>
    <property type="match status" value="1"/>
</dbReference>
<keyword evidence="3" id="KW-0540">Nuclease</keyword>
<sequence>MKTFKLLLHVLFGTGHFLVAFLFLLSAFSDRISPEKHLVFSYIGLAFPVFMVLNFLFILYWLVVSNWKSALIGVASFIIAWGQVTSYLPFHSMNTPLPEESLKVLTYNVMGFAYKNHTADSPNRIIEYIADSGADIVCLQEYSTSRHGNGLTTRKLNKALKMYPYRSVVELNANKYQSIGIALFSKYPIEKSRRIKYKSAFNGSAVHELTVKGKKVTLINNHLESFKLTMEDRSKYSQIIGNLGSEGLSELKGSLQQKLGTAFQIRAGQAESVAKEIKEAKGEYVLVCGDFNDTPISYAHRTIQGDLVDAFAASGRGLGISYNQNKFWFRIDNILHSSNIKSYRCTVDKVRYSDHYPMWCYITLE</sequence>
<dbReference type="GO" id="GO:0004519">
    <property type="term" value="F:endonuclease activity"/>
    <property type="evidence" value="ECO:0007669"/>
    <property type="project" value="UniProtKB-KW"/>
</dbReference>
<dbReference type="InterPro" id="IPR051916">
    <property type="entry name" value="GPI-anchor_lipid_remodeler"/>
</dbReference>
<dbReference type="CDD" id="cd09084">
    <property type="entry name" value="EEP-2"/>
    <property type="match status" value="1"/>
</dbReference>
<feature type="domain" description="Endonuclease/exonuclease/phosphatase" evidence="2">
    <location>
        <begin position="105"/>
        <end position="355"/>
    </location>
</feature>
<dbReference type="InterPro" id="IPR005135">
    <property type="entry name" value="Endo/exonuclease/phosphatase"/>
</dbReference>
<dbReference type="PANTHER" id="PTHR14859">
    <property type="entry name" value="CALCOFLUOR WHITE HYPERSENSITIVE PROTEIN PRECURSOR"/>
    <property type="match status" value="1"/>
</dbReference>
<accession>A0A1T5AZA2</accession>
<keyword evidence="1" id="KW-0472">Membrane</keyword>
<gene>
    <name evidence="3" type="ORF">SAMN05660349_00939</name>
</gene>
<protein>
    <submittedName>
        <fullName evidence="3">Metal-dependent hydrolase, endonuclease/exonuclease/phosphatase family</fullName>
    </submittedName>
</protein>
<dbReference type="EMBL" id="FUYQ01000005">
    <property type="protein sequence ID" value="SKB40312.1"/>
    <property type="molecule type" value="Genomic_DNA"/>
</dbReference>
<dbReference type="InterPro" id="IPR036691">
    <property type="entry name" value="Endo/exonu/phosph_ase_sf"/>
</dbReference>
<keyword evidence="1" id="KW-1133">Transmembrane helix</keyword>
<dbReference type="AlphaFoldDB" id="A0A1T5AZA2"/>
<dbReference type="Proteomes" id="UP000190852">
    <property type="component" value="Unassembled WGS sequence"/>
</dbReference>